<feature type="transmembrane region" description="Helical" evidence="1">
    <location>
        <begin position="33"/>
        <end position="54"/>
    </location>
</feature>
<evidence type="ECO:0000313" key="2">
    <source>
        <dbReference type="EMBL" id="KAG5941425.1"/>
    </source>
</evidence>
<feature type="transmembrane region" description="Helical" evidence="1">
    <location>
        <begin position="6"/>
        <end position="21"/>
    </location>
</feature>
<proteinExistence type="predicted"/>
<accession>A0A9P7SHS6</accession>
<gene>
    <name evidence="2" type="ORF">E4U60_007891</name>
</gene>
<name>A0A9P7SHS6_9HYPO</name>
<reference evidence="2 3" key="1">
    <citation type="journal article" date="2020" name="bioRxiv">
        <title>Whole genome comparisons of ergot fungi reveals the divergence and evolution of species within the genus Claviceps are the result of varying mechanisms driving genome evolution and host range expansion.</title>
        <authorList>
            <person name="Wyka S.A."/>
            <person name="Mondo S.J."/>
            <person name="Liu M."/>
            <person name="Dettman J."/>
            <person name="Nalam V."/>
            <person name="Broders K.D."/>
        </authorList>
    </citation>
    <scope>NUCLEOTIDE SEQUENCE [LARGE SCALE GENOMIC DNA]</scope>
    <source>
        <strain evidence="2 3">CCC 1485</strain>
    </source>
</reference>
<organism evidence="2 3">
    <name type="scientific">Claviceps pazoutovae</name>
    <dbReference type="NCBI Taxonomy" id="1649127"/>
    <lineage>
        <taxon>Eukaryota</taxon>
        <taxon>Fungi</taxon>
        <taxon>Dikarya</taxon>
        <taxon>Ascomycota</taxon>
        <taxon>Pezizomycotina</taxon>
        <taxon>Sordariomycetes</taxon>
        <taxon>Hypocreomycetidae</taxon>
        <taxon>Hypocreales</taxon>
        <taxon>Clavicipitaceae</taxon>
        <taxon>Claviceps</taxon>
    </lineage>
</organism>
<sequence>MTQDIVLFWLEDLHLLFIIFIETEYRAKQSSPLVLRSTAAVIMAHLILVVIVSIHGNGLSFIQTRIRIDVKFGRDLNVIRSRARKGCNFTKGQFNLRGGKKLLNLIMVDPLAVTLIRVGAVDAAVITLRL</sequence>
<keyword evidence="1" id="KW-1133">Transmembrane helix</keyword>
<comment type="caution">
    <text evidence="2">The sequence shown here is derived from an EMBL/GenBank/DDBJ whole genome shotgun (WGS) entry which is preliminary data.</text>
</comment>
<keyword evidence="3" id="KW-1185">Reference proteome</keyword>
<dbReference type="OrthoDB" id="10461523at2759"/>
<dbReference type="Proteomes" id="UP000706124">
    <property type="component" value="Unassembled WGS sequence"/>
</dbReference>
<evidence type="ECO:0000256" key="1">
    <source>
        <dbReference type="SAM" id="Phobius"/>
    </source>
</evidence>
<dbReference type="AlphaFoldDB" id="A0A9P7SHS6"/>
<evidence type="ECO:0000313" key="3">
    <source>
        <dbReference type="Proteomes" id="UP000706124"/>
    </source>
</evidence>
<keyword evidence="1" id="KW-0812">Transmembrane</keyword>
<dbReference type="EMBL" id="SRPO01000096">
    <property type="protein sequence ID" value="KAG5941425.1"/>
    <property type="molecule type" value="Genomic_DNA"/>
</dbReference>
<protein>
    <submittedName>
        <fullName evidence="2">Uncharacterized protein</fullName>
    </submittedName>
</protein>
<keyword evidence="1" id="KW-0472">Membrane</keyword>